<dbReference type="OrthoDB" id="9868586at2759"/>
<protein>
    <submittedName>
        <fullName evidence="6">Endothelial cell specific molecule 1</fullName>
    </submittedName>
    <submittedName>
        <fullName evidence="5">Endothelial cell-specific molecule 1-like</fullName>
    </submittedName>
</protein>
<sequence length="180" mass="19357">MMHVLLSAVLVALVPAAFAWSSNAKYATSCPERCRADLCGSAGARCAFTVLDDCGCCRVCAARRGEACYRTVSGMHGVKCGPGLYCHFYKDEDEYGEEYGVCRDCPYGTYGIECRKTCSCKGGGLCDRETGVCLSFKFLTKLANKRAHEGNELASGDGESHNSTGDGHTEQPLTPKLPPR</sequence>
<name>A0A8B9HDC1_ASTMX</name>
<dbReference type="InterPro" id="IPR038850">
    <property type="entry name" value="ESM1"/>
</dbReference>
<gene>
    <name evidence="5" type="primary">ESM1</name>
    <name evidence="5" type="ORF">AMEX_G20813</name>
</gene>
<evidence type="ECO:0000256" key="3">
    <source>
        <dbReference type="SAM" id="SignalP"/>
    </source>
</evidence>
<feature type="signal peptide" evidence="3">
    <location>
        <begin position="1"/>
        <end position="19"/>
    </location>
</feature>
<feature type="chain" id="PRO_5044668925" evidence="3">
    <location>
        <begin position="20"/>
        <end position="180"/>
    </location>
</feature>
<dbReference type="KEGG" id="amex:103040215"/>
<dbReference type="Gene3D" id="4.10.40.20">
    <property type="match status" value="1"/>
</dbReference>
<dbReference type="OMA" id="VCYRTVA"/>
<dbReference type="Proteomes" id="UP000752171">
    <property type="component" value="Unassembled WGS sequence"/>
</dbReference>
<dbReference type="RefSeq" id="XP_007246101.2">
    <property type="nucleotide sequence ID" value="XM_007246039.4"/>
</dbReference>
<evidence type="ECO:0000313" key="7">
    <source>
        <dbReference type="Proteomes" id="UP000694621"/>
    </source>
</evidence>
<evidence type="ECO:0000256" key="1">
    <source>
        <dbReference type="ARBA" id="ARBA00023157"/>
    </source>
</evidence>
<organism evidence="6 7">
    <name type="scientific">Astyanax mexicanus</name>
    <name type="common">Blind cave fish</name>
    <name type="synonym">Astyanax fasciatus mexicanus</name>
    <dbReference type="NCBI Taxonomy" id="7994"/>
    <lineage>
        <taxon>Eukaryota</taxon>
        <taxon>Metazoa</taxon>
        <taxon>Chordata</taxon>
        <taxon>Craniata</taxon>
        <taxon>Vertebrata</taxon>
        <taxon>Euteleostomi</taxon>
        <taxon>Actinopterygii</taxon>
        <taxon>Neopterygii</taxon>
        <taxon>Teleostei</taxon>
        <taxon>Ostariophysi</taxon>
        <taxon>Characiformes</taxon>
        <taxon>Characoidei</taxon>
        <taxon>Acestrorhamphidae</taxon>
        <taxon>Acestrorhamphinae</taxon>
        <taxon>Astyanax</taxon>
    </lineage>
</organism>
<dbReference type="Ensembl" id="ENSAMXT00005009152.1">
    <property type="protein sequence ID" value="ENSAMXP00005008161.1"/>
    <property type="gene ID" value="ENSAMXG00005004789.1"/>
</dbReference>
<reference evidence="6" key="2">
    <citation type="submission" date="2025-05" db="UniProtKB">
        <authorList>
            <consortium name="Ensembl"/>
        </authorList>
    </citation>
    <scope>IDENTIFICATION</scope>
</reference>
<dbReference type="PANTHER" id="PTHR15428:SF0">
    <property type="entry name" value="ENDOTHELIAL CELL-SPECIFIC MOLECULE 1"/>
    <property type="match status" value="1"/>
</dbReference>
<dbReference type="EMBL" id="JAICCE010000017">
    <property type="protein sequence ID" value="KAG9266285.1"/>
    <property type="molecule type" value="Genomic_DNA"/>
</dbReference>
<dbReference type="InterPro" id="IPR000867">
    <property type="entry name" value="IGFBP-like"/>
</dbReference>
<dbReference type="SMART" id="SM00121">
    <property type="entry name" value="IB"/>
    <property type="match status" value="1"/>
</dbReference>
<dbReference type="Proteomes" id="UP000694621">
    <property type="component" value="Unplaced"/>
</dbReference>
<dbReference type="Pfam" id="PF00219">
    <property type="entry name" value="IGFBP"/>
    <property type="match status" value="1"/>
</dbReference>
<accession>A0A8B9HDC1</accession>
<keyword evidence="3" id="KW-0732">Signal</keyword>
<feature type="domain" description="IGFBP N-terminal" evidence="4">
    <location>
        <begin position="26"/>
        <end position="105"/>
    </location>
</feature>
<dbReference type="SUPFAM" id="SSF57184">
    <property type="entry name" value="Growth factor receptor domain"/>
    <property type="match status" value="1"/>
</dbReference>
<evidence type="ECO:0000313" key="8">
    <source>
        <dbReference type="Proteomes" id="UP000752171"/>
    </source>
</evidence>
<dbReference type="GeneID" id="103040215"/>
<dbReference type="GO" id="GO:0005576">
    <property type="term" value="C:extracellular region"/>
    <property type="evidence" value="ECO:0007669"/>
    <property type="project" value="InterPro"/>
</dbReference>
<reference evidence="5 8" key="1">
    <citation type="submission" date="2021-07" db="EMBL/GenBank/DDBJ databases">
        <authorList>
            <person name="Imarazene B."/>
            <person name="Zahm M."/>
            <person name="Klopp C."/>
            <person name="Cabau C."/>
            <person name="Beille S."/>
            <person name="Jouanno E."/>
            <person name="Castinel A."/>
            <person name="Lluch J."/>
            <person name="Gil L."/>
            <person name="Kuchtly C."/>
            <person name="Lopez Roques C."/>
            <person name="Donnadieu C."/>
            <person name="Parrinello H."/>
            <person name="Journot L."/>
            <person name="Du K."/>
            <person name="Schartl M."/>
            <person name="Retaux S."/>
            <person name="Guiguen Y."/>
        </authorList>
    </citation>
    <scope>NUCLEOTIDE SEQUENCE [LARGE SCALE GENOMIC DNA]</scope>
    <source>
        <strain evidence="5">Pach_M1</strain>
        <tissue evidence="5">Testis</tissue>
    </source>
</reference>
<evidence type="ECO:0000256" key="2">
    <source>
        <dbReference type="SAM" id="MobiDB-lite"/>
    </source>
</evidence>
<dbReference type="PROSITE" id="PS51323">
    <property type="entry name" value="IGFBP_N_2"/>
    <property type="match status" value="1"/>
</dbReference>
<evidence type="ECO:0000259" key="4">
    <source>
        <dbReference type="PROSITE" id="PS51323"/>
    </source>
</evidence>
<evidence type="ECO:0000313" key="5">
    <source>
        <dbReference type="EMBL" id="KAG9266285.1"/>
    </source>
</evidence>
<feature type="region of interest" description="Disordered" evidence="2">
    <location>
        <begin position="151"/>
        <end position="180"/>
    </location>
</feature>
<dbReference type="AlphaFoldDB" id="A0A8B9HDC1"/>
<evidence type="ECO:0000313" key="6">
    <source>
        <dbReference type="Ensembl" id="ENSAMXP00005008161.1"/>
    </source>
</evidence>
<dbReference type="CTD" id="11082"/>
<dbReference type="InterPro" id="IPR009030">
    <property type="entry name" value="Growth_fac_rcpt_cys_sf"/>
</dbReference>
<keyword evidence="1" id="KW-1015">Disulfide bond</keyword>
<dbReference type="PANTHER" id="PTHR15428">
    <property type="entry name" value="ENDOTHELIAL CELL-SPECIFIC MOLECULE 1 ESM-1"/>
    <property type="match status" value="1"/>
</dbReference>
<proteinExistence type="predicted"/>